<reference evidence="1 2" key="1">
    <citation type="journal article" date="2024" name="J Genomics">
        <title>Draft genome sequencing and assembly of Favolaschia claudopus CIRM-BRFM 2984 isolated from oak limbs.</title>
        <authorList>
            <person name="Navarro D."/>
            <person name="Drula E."/>
            <person name="Chaduli D."/>
            <person name="Cazenave R."/>
            <person name="Ahrendt S."/>
            <person name="Wang J."/>
            <person name="Lipzen A."/>
            <person name="Daum C."/>
            <person name="Barry K."/>
            <person name="Grigoriev I.V."/>
            <person name="Favel A."/>
            <person name="Rosso M.N."/>
            <person name="Martin F."/>
        </authorList>
    </citation>
    <scope>NUCLEOTIDE SEQUENCE [LARGE SCALE GENOMIC DNA]</scope>
    <source>
        <strain evidence="1 2">CIRM-BRFM 2984</strain>
    </source>
</reference>
<sequence>MTENNEVALHLTSSQPPQHLAPHIVGYFGEHISNYPAGTRQLSGSLLSSTPSDAVEINIRPRLYQRKASPASNSRYLEIDDHSLDLEECLATTEPRLKVQAKKKALS</sequence>
<gene>
    <name evidence="1" type="ORF">R3P38DRAFT_3223440</name>
</gene>
<organism evidence="1 2">
    <name type="scientific">Favolaschia claudopus</name>
    <dbReference type="NCBI Taxonomy" id="2862362"/>
    <lineage>
        <taxon>Eukaryota</taxon>
        <taxon>Fungi</taxon>
        <taxon>Dikarya</taxon>
        <taxon>Basidiomycota</taxon>
        <taxon>Agaricomycotina</taxon>
        <taxon>Agaricomycetes</taxon>
        <taxon>Agaricomycetidae</taxon>
        <taxon>Agaricales</taxon>
        <taxon>Marasmiineae</taxon>
        <taxon>Mycenaceae</taxon>
        <taxon>Favolaschia</taxon>
    </lineage>
</organism>
<dbReference type="Proteomes" id="UP001362999">
    <property type="component" value="Unassembled WGS sequence"/>
</dbReference>
<dbReference type="AlphaFoldDB" id="A0AAV9ZWV1"/>
<keyword evidence="2" id="KW-1185">Reference proteome</keyword>
<evidence type="ECO:0000313" key="2">
    <source>
        <dbReference type="Proteomes" id="UP001362999"/>
    </source>
</evidence>
<protein>
    <submittedName>
        <fullName evidence="1">Uncharacterized protein</fullName>
    </submittedName>
</protein>
<proteinExistence type="predicted"/>
<name>A0AAV9ZWV1_9AGAR</name>
<comment type="caution">
    <text evidence="1">The sequence shown here is derived from an EMBL/GenBank/DDBJ whole genome shotgun (WGS) entry which is preliminary data.</text>
</comment>
<accession>A0AAV9ZWV1</accession>
<dbReference type="EMBL" id="JAWWNJ010000102">
    <property type="protein sequence ID" value="KAK6995561.1"/>
    <property type="molecule type" value="Genomic_DNA"/>
</dbReference>
<evidence type="ECO:0000313" key="1">
    <source>
        <dbReference type="EMBL" id="KAK6995561.1"/>
    </source>
</evidence>